<proteinExistence type="predicted"/>
<dbReference type="AlphaFoldDB" id="A0A5P1X180"/>
<dbReference type="PANTHER" id="PTHR37813">
    <property type="entry name" value="FELS-2 PROPHAGE PROTEIN"/>
    <property type="match status" value="1"/>
</dbReference>
<feature type="domain" description="Tape measure protein N-terminal" evidence="2">
    <location>
        <begin position="68"/>
        <end position="255"/>
    </location>
</feature>
<evidence type="ECO:0000313" key="3">
    <source>
        <dbReference type="EMBL" id="QER67576.1"/>
    </source>
</evidence>
<gene>
    <name evidence="3" type="ORF">F0161_06700</name>
</gene>
<dbReference type="RefSeq" id="WP_150204114.1">
    <property type="nucleotide sequence ID" value="NZ_CP043939.1"/>
</dbReference>
<dbReference type="Proteomes" id="UP000325295">
    <property type="component" value="Chromosome"/>
</dbReference>
<dbReference type="EMBL" id="CP043939">
    <property type="protein sequence ID" value="QER67576.1"/>
    <property type="molecule type" value="Genomic_DNA"/>
</dbReference>
<dbReference type="KEGG" id="lnn:F0161_06700"/>
<evidence type="ECO:0000259" key="2">
    <source>
        <dbReference type="Pfam" id="PF20155"/>
    </source>
</evidence>
<reference evidence="3 4" key="1">
    <citation type="submission" date="2019-09" db="EMBL/GenBank/DDBJ databases">
        <title>Complete Genome Sequence of Lactobacillus nenjiangensis SH-Y15, isolated from sauerkraut.</title>
        <authorList>
            <person name="Yang H."/>
        </authorList>
    </citation>
    <scope>NUCLEOTIDE SEQUENCE [LARGE SCALE GENOMIC DNA]</scope>
    <source>
        <strain evidence="3 4">SH-Y15</strain>
    </source>
</reference>
<dbReference type="InterPro" id="IPR016024">
    <property type="entry name" value="ARM-type_fold"/>
</dbReference>
<dbReference type="NCBIfam" id="TIGR02675">
    <property type="entry name" value="tape_meas_nterm"/>
    <property type="match status" value="1"/>
</dbReference>
<feature type="transmembrane region" description="Helical" evidence="1">
    <location>
        <begin position="410"/>
        <end position="433"/>
    </location>
</feature>
<sequence length="1090" mass="109737">MADGRVEIDVIMDDGSVRKGVANLSGMFNDLGAKADGAGSKIKGIATAVGAVALVAKGIEVLKNSVGSAVSRFDTLNNSTKTFQNMGFSAAQTKSMMDDLGDSIQGLPTSLDEAVSGVQLLAGATSDIGKSQKIFSAMNDGIIGFGGNSENVSESVRQLSQALAGGKVDAETWNSMLDNGMGPALNAIAKKLGMTSAALKDGLSTGKVSVAQFEDALVDLDKNGGGGLSSLRKIALDSTDGIKTGFANMNTAIVRGMTDVLTAVNAFMKAVTGGGIGSAFAMIGSAAESSLGTIAKFITSLANNAAVISMIKSAFEGIGNAISFVIGTIASLLGLIQSIYGFLKPLLPLILGIATAIFAYQGIVAVIAAVSSAVIEVGAAFSAISVIASGLAANGFLLSEAFTAVKGAMAGLSTFGLIGAVIAGLVVAFIALYKSSETFRNAVNSLASGAMKLLGTSVTWLKGIISSLEPTFSAIGNTIRTVFGSAIQWISGVIENLSPIMNSIGSAISTMGGAFGSIGTVIGIAVGVITKLGLVLMGISGPIGLAISLISSFIVAWAKTGQLNASGITQVFTNLSNTITTVSNVISANLPAIIATGTQVIVGLINAITAAIPQLTTAAIGIINGLTQGLISALPLLIQGGVQILTGIVNAIIAALPTLISAATQIITTLLTAIIAVLPLLIQAGIQILTALMNGIVTMLPMLITAGLQILMALVNAIITNLPQILQAVIQIMMALMNGIVTMLPMLLQSAIQIIMALVNGLIANLPQIITAAVQLIVALVTGIISVLPQLVMAALQLMVALLGAIIQAAPQLLAAGVQLILALVSGVLSIIGALIGAAVQLGSALIGAIINFVGQMLSAGVQLVGQVVSGIASGIGKAASTAKSVASGAVSAVSGFASQMLSAGKNFVSGFVNGIKSMAGEALSAAKDMASKAVNAAKSLLHIHSPSRVMYAIGAYTGEGFTNGIKSYVDQAGKASKQLANAAIIKPSEMSYSGNLLSGLFNGSITAESALGINGKLAPTSSVVNNYNNTTNNGDGSSDKALDYLKQIANKNTVVDGSSFANRLSSFSSSANANRQAMTDRGLSIDSHI</sequence>
<evidence type="ECO:0000256" key="1">
    <source>
        <dbReference type="SAM" id="Phobius"/>
    </source>
</evidence>
<keyword evidence="1" id="KW-0812">Transmembrane</keyword>
<feature type="transmembrane region" description="Helical" evidence="1">
    <location>
        <begin position="507"/>
        <end position="529"/>
    </location>
</feature>
<feature type="transmembrane region" description="Helical" evidence="1">
    <location>
        <begin position="794"/>
        <end position="814"/>
    </location>
</feature>
<organism evidence="3 4">
    <name type="scientific">Paucilactobacillus nenjiangensis</name>
    <dbReference type="NCBI Taxonomy" id="1296540"/>
    <lineage>
        <taxon>Bacteria</taxon>
        <taxon>Bacillati</taxon>
        <taxon>Bacillota</taxon>
        <taxon>Bacilli</taxon>
        <taxon>Lactobacillales</taxon>
        <taxon>Lactobacillaceae</taxon>
        <taxon>Paucilactobacillus</taxon>
    </lineage>
</organism>
<accession>A0A5P1X180</accession>
<feature type="transmembrane region" description="Helical" evidence="1">
    <location>
        <begin position="318"/>
        <end position="340"/>
    </location>
</feature>
<dbReference type="PANTHER" id="PTHR37813:SF1">
    <property type="entry name" value="FELS-2 PROPHAGE PROTEIN"/>
    <property type="match status" value="1"/>
</dbReference>
<protein>
    <submittedName>
        <fullName evidence="3">Tape measure protein</fullName>
    </submittedName>
</protein>
<feature type="transmembrane region" description="Helical" evidence="1">
    <location>
        <begin position="769"/>
        <end position="788"/>
    </location>
</feature>
<feature type="transmembrane region" description="Helical" evidence="1">
    <location>
        <begin position="535"/>
        <end position="558"/>
    </location>
</feature>
<feature type="transmembrane region" description="Helical" evidence="1">
    <location>
        <begin position="636"/>
        <end position="656"/>
    </location>
</feature>
<feature type="transmembrane region" description="Helical" evidence="1">
    <location>
        <begin position="346"/>
        <end position="370"/>
    </location>
</feature>
<keyword evidence="4" id="KW-1185">Reference proteome</keyword>
<feature type="transmembrane region" description="Helical" evidence="1">
    <location>
        <begin position="377"/>
        <end position="398"/>
    </location>
</feature>
<evidence type="ECO:0000313" key="4">
    <source>
        <dbReference type="Proteomes" id="UP000325295"/>
    </source>
</evidence>
<feature type="transmembrane region" description="Helical" evidence="1">
    <location>
        <begin position="694"/>
        <end position="719"/>
    </location>
</feature>
<dbReference type="OrthoDB" id="28713at2"/>
<feature type="transmembrane region" description="Helical" evidence="1">
    <location>
        <begin position="662"/>
        <end position="682"/>
    </location>
</feature>
<dbReference type="SUPFAM" id="SSF48371">
    <property type="entry name" value="ARM repeat"/>
    <property type="match status" value="1"/>
</dbReference>
<dbReference type="Pfam" id="PF20155">
    <property type="entry name" value="TMP_3"/>
    <property type="match status" value="1"/>
</dbReference>
<name>A0A5P1X180_9LACO</name>
<feature type="transmembrane region" description="Helical" evidence="1">
    <location>
        <begin position="821"/>
        <end position="854"/>
    </location>
</feature>
<keyword evidence="1" id="KW-0472">Membrane</keyword>
<feature type="transmembrane region" description="Helical" evidence="1">
    <location>
        <begin position="725"/>
        <end position="748"/>
    </location>
</feature>
<keyword evidence="1" id="KW-1133">Transmembrane helix</keyword>
<dbReference type="InterPro" id="IPR013491">
    <property type="entry name" value="Tape_meas_N"/>
</dbReference>